<dbReference type="Proteomes" id="UP001293593">
    <property type="component" value="Unassembled WGS sequence"/>
</dbReference>
<dbReference type="AlphaFoldDB" id="A0AAE1JFV0"/>
<evidence type="ECO:0000313" key="3">
    <source>
        <dbReference type="Proteomes" id="UP001293593"/>
    </source>
</evidence>
<accession>A0AAE1JFV0</accession>
<protein>
    <submittedName>
        <fullName evidence="2">Uncharacterized protein</fullName>
    </submittedName>
</protein>
<feature type="compositionally biased region" description="Polar residues" evidence="1">
    <location>
        <begin position="1"/>
        <end position="13"/>
    </location>
</feature>
<sequence length="67" mass="6890">MITTPGLSNGYQPSSSSFSVGSGGTMSSRGERRIACQMIPTPAFTGSNNSHMNVESSDNSSDEEGSA</sequence>
<feature type="region of interest" description="Disordered" evidence="1">
    <location>
        <begin position="1"/>
        <end position="67"/>
    </location>
</feature>
<feature type="compositionally biased region" description="Polar residues" evidence="1">
    <location>
        <begin position="44"/>
        <end position="54"/>
    </location>
</feature>
<keyword evidence="3" id="KW-1185">Reference proteome</keyword>
<dbReference type="EMBL" id="JAWXYG010000006">
    <property type="protein sequence ID" value="KAK4269631.1"/>
    <property type="molecule type" value="Genomic_DNA"/>
</dbReference>
<reference evidence="2" key="1">
    <citation type="submission" date="2023-10" db="EMBL/GenBank/DDBJ databases">
        <title>Chromosome-level genome of the transformable northern wattle, Acacia crassicarpa.</title>
        <authorList>
            <person name="Massaro I."/>
            <person name="Sinha N.R."/>
            <person name="Poethig S."/>
            <person name="Leichty A.R."/>
        </authorList>
    </citation>
    <scope>NUCLEOTIDE SEQUENCE</scope>
    <source>
        <strain evidence="2">Acra3RX</strain>
        <tissue evidence="2">Leaf</tissue>
    </source>
</reference>
<proteinExistence type="predicted"/>
<gene>
    <name evidence="2" type="ORF">QN277_022762</name>
</gene>
<feature type="compositionally biased region" description="Low complexity" evidence="1">
    <location>
        <begin position="14"/>
        <end position="28"/>
    </location>
</feature>
<name>A0AAE1JFV0_9FABA</name>
<comment type="caution">
    <text evidence="2">The sequence shown here is derived from an EMBL/GenBank/DDBJ whole genome shotgun (WGS) entry which is preliminary data.</text>
</comment>
<evidence type="ECO:0000256" key="1">
    <source>
        <dbReference type="SAM" id="MobiDB-lite"/>
    </source>
</evidence>
<organism evidence="2 3">
    <name type="scientific">Acacia crassicarpa</name>
    <name type="common">northern wattle</name>
    <dbReference type="NCBI Taxonomy" id="499986"/>
    <lineage>
        <taxon>Eukaryota</taxon>
        <taxon>Viridiplantae</taxon>
        <taxon>Streptophyta</taxon>
        <taxon>Embryophyta</taxon>
        <taxon>Tracheophyta</taxon>
        <taxon>Spermatophyta</taxon>
        <taxon>Magnoliopsida</taxon>
        <taxon>eudicotyledons</taxon>
        <taxon>Gunneridae</taxon>
        <taxon>Pentapetalae</taxon>
        <taxon>rosids</taxon>
        <taxon>fabids</taxon>
        <taxon>Fabales</taxon>
        <taxon>Fabaceae</taxon>
        <taxon>Caesalpinioideae</taxon>
        <taxon>mimosoid clade</taxon>
        <taxon>Acacieae</taxon>
        <taxon>Acacia</taxon>
    </lineage>
</organism>
<evidence type="ECO:0000313" key="2">
    <source>
        <dbReference type="EMBL" id="KAK4269631.1"/>
    </source>
</evidence>